<evidence type="ECO:0000256" key="2">
    <source>
        <dbReference type="ARBA" id="ARBA00022723"/>
    </source>
</evidence>
<dbReference type="CDD" id="cd04205">
    <property type="entry name" value="CuRO_2_LCC_like"/>
    <property type="match status" value="1"/>
</dbReference>
<dbReference type="AlphaFoldDB" id="A0A5N6TL46"/>
<dbReference type="Gene3D" id="2.60.40.420">
    <property type="entry name" value="Cupredoxins - blue copper proteins"/>
    <property type="match status" value="3"/>
</dbReference>
<feature type="signal peptide" evidence="5">
    <location>
        <begin position="1"/>
        <end position="18"/>
    </location>
</feature>
<sequence length="569" mass="63246">MIVCTAILLIFLREFTLPDPLRLRVSSPEILSKHGIDTHLPNPDASRPVIELHQDDHVYRDPMTQYLDWVVTADLLRPDGVLKKVYLINGMFPGPSIEARSGDTLIINVTNALQDESISIHWHGLHIHNKMDGVPGVTQYAISPGSTFTYNLTIPDDQSGTFWYHGHSGTSRADGLYGGFIVHAPSSHTSSRKAIDHKASPALHSYKKDFLLLIGDWYHRSGDQVLAWYMRPGSFGNEPVPDSLLVNGEGHFNCSMAVPARPVDCIERQTNLSYLSNVATYRLRIVNTGSLAGLTLQFPNTTTLIQIDSNDIEPLQSPSIGILHPGQRIDILTSSNPLTSLTIHLDQKQHINRSFNLPNPALSPTHTFPISNTHNTIPHPKDTIDILSKIPSAQSLAKPPLTPPETHVLYTKVQKLSINHNIPYGFFNHTSWRPQSTPLTTVPTTEWDDNQLAVTTAPGTWVDLIVNNLDEGGHPFHLHGHSFYVMHVYEASQGWGSYNPSTDVIPPGLESQSYNLSRAMLRDTIYVPSRGYAVLRFRADNPGVWLFHCHILWHWASGMAMLVHVGGGA</sequence>
<feature type="domain" description="Plastocyanin-like" evidence="6">
    <location>
        <begin position="209"/>
        <end position="336"/>
    </location>
</feature>
<dbReference type="InterPro" id="IPR002355">
    <property type="entry name" value="Cu_oxidase_Cu_BS"/>
</dbReference>
<dbReference type="InterPro" id="IPR011706">
    <property type="entry name" value="Cu-oxidase_C"/>
</dbReference>
<dbReference type="GO" id="GO:0005507">
    <property type="term" value="F:copper ion binding"/>
    <property type="evidence" value="ECO:0007669"/>
    <property type="project" value="InterPro"/>
</dbReference>
<keyword evidence="4" id="KW-0186">Copper</keyword>
<keyword evidence="3" id="KW-0560">Oxidoreductase</keyword>
<evidence type="ECO:0000313" key="10">
    <source>
        <dbReference type="Proteomes" id="UP000325780"/>
    </source>
</evidence>
<protein>
    <submittedName>
        <fullName evidence="9">Multicopper oxidase-domain-containing protein</fullName>
    </submittedName>
</protein>
<dbReference type="InterPro" id="IPR011707">
    <property type="entry name" value="Cu-oxidase-like_N"/>
</dbReference>
<comment type="similarity">
    <text evidence="1">Belongs to the multicopper oxidase family.</text>
</comment>
<feature type="domain" description="Plastocyanin-like" evidence="7">
    <location>
        <begin position="443"/>
        <end position="565"/>
    </location>
</feature>
<reference evidence="9 10" key="1">
    <citation type="submission" date="2019-04" db="EMBL/GenBank/DDBJ databases">
        <title>Friends and foes A comparative genomics study of 23 Aspergillus species from section Flavi.</title>
        <authorList>
            <consortium name="DOE Joint Genome Institute"/>
            <person name="Kjaerbolling I."/>
            <person name="Vesth T."/>
            <person name="Frisvad J.C."/>
            <person name="Nybo J.L."/>
            <person name="Theobald S."/>
            <person name="Kildgaard S."/>
            <person name="Isbrandt T."/>
            <person name="Kuo A."/>
            <person name="Sato A."/>
            <person name="Lyhne E.K."/>
            <person name="Kogle M.E."/>
            <person name="Wiebenga A."/>
            <person name="Kun R.S."/>
            <person name="Lubbers R.J."/>
            <person name="Makela M.R."/>
            <person name="Barry K."/>
            <person name="Chovatia M."/>
            <person name="Clum A."/>
            <person name="Daum C."/>
            <person name="Haridas S."/>
            <person name="He G."/>
            <person name="LaButti K."/>
            <person name="Lipzen A."/>
            <person name="Mondo S."/>
            <person name="Riley R."/>
            <person name="Salamov A."/>
            <person name="Simmons B.A."/>
            <person name="Magnuson J.K."/>
            <person name="Henrissat B."/>
            <person name="Mortensen U.H."/>
            <person name="Larsen T.O."/>
            <person name="Devries R.P."/>
            <person name="Grigoriev I.V."/>
            <person name="Machida M."/>
            <person name="Baker S.E."/>
            <person name="Andersen M.R."/>
        </authorList>
    </citation>
    <scope>NUCLEOTIDE SEQUENCE [LARGE SCALE GENOMIC DNA]</scope>
    <source>
        <strain evidence="9 10">IBT 18842</strain>
    </source>
</reference>
<dbReference type="CDD" id="cd04206">
    <property type="entry name" value="CuRO_1_LCC_like"/>
    <property type="match status" value="1"/>
</dbReference>
<evidence type="ECO:0000313" key="9">
    <source>
        <dbReference type="EMBL" id="KAE8147072.1"/>
    </source>
</evidence>
<dbReference type="InterPro" id="IPR001117">
    <property type="entry name" value="Cu-oxidase_2nd"/>
</dbReference>
<keyword evidence="5" id="KW-0732">Signal</keyword>
<dbReference type="SUPFAM" id="SSF49503">
    <property type="entry name" value="Cupredoxins"/>
    <property type="match status" value="3"/>
</dbReference>
<evidence type="ECO:0000256" key="5">
    <source>
        <dbReference type="SAM" id="SignalP"/>
    </source>
</evidence>
<dbReference type="CDD" id="cd13910">
    <property type="entry name" value="CuRO_3_MCO_like_4"/>
    <property type="match status" value="1"/>
</dbReference>
<dbReference type="GO" id="GO:0016491">
    <property type="term" value="F:oxidoreductase activity"/>
    <property type="evidence" value="ECO:0007669"/>
    <property type="project" value="UniProtKB-KW"/>
</dbReference>
<gene>
    <name evidence="9" type="ORF">BDV25DRAFT_132397</name>
</gene>
<name>A0A5N6TL46_ASPAV</name>
<dbReference type="Pfam" id="PF00394">
    <property type="entry name" value="Cu-oxidase"/>
    <property type="match status" value="1"/>
</dbReference>
<dbReference type="InterPro" id="IPR008972">
    <property type="entry name" value="Cupredoxin"/>
</dbReference>
<keyword evidence="2" id="KW-0479">Metal-binding</keyword>
<evidence type="ECO:0000259" key="6">
    <source>
        <dbReference type="Pfam" id="PF00394"/>
    </source>
</evidence>
<feature type="chain" id="PRO_5024892394" evidence="5">
    <location>
        <begin position="19"/>
        <end position="569"/>
    </location>
</feature>
<evidence type="ECO:0000259" key="7">
    <source>
        <dbReference type="Pfam" id="PF07731"/>
    </source>
</evidence>
<dbReference type="PROSITE" id="PS00080">
    <property type="entry name" value="MULTICOPPER_OXIDASE2"/>
    <property type="match status" value="1"/>
</dbReference>
<dbReference type="Pfam" id="PF07731">
    <property type="entry name" value="Cu-oxidase_2"/>
    <property type="match status" value="1"/>
</dbReference>
<dbReference type="Proteomes" id="UP000325780">
    <property type="component" value="Unassembled WGS sequence"/>
</dbReference>
<evidence type="ECO:0000256" key="4">
    <source>
        <dbReference type="ARBA" id="ARBA00023008"/>
    </source>
</evidence>
<evidence type="ECO:0000259" key="8">
    <source>
        <dbReference type="Pfam" id="PF07732"/>
    </source>
</evidence>
<dbReference type="Pfam" id="PF07732">
    <property type="entry name" value="Cu-oxidase_3"/>
    <property type="match status" value="1"/>
</dbReference>
<dbReference type="PANTHER" id="PTHR11709:SF394">
    <property type="entry name" value="FI03373P-RELATED"/>
    <property type="match status" value="1"/>
</dbReference>
<dbReference type="EMBL" id="ML742227">
    <property type="protein sequence ID" value="KAE8147072.1"/>
    <property type="molecule type" value="Genomic_DNA"/>
</dbReference>
<evidence type="ECO:0000256" key="1">
    <source>
        <dbReference type="ARBA" id="ARBA00010609"/>
    </source>
</evidence>
<keyword evidence="10" id="KW-1185">Reference proteome</keyword>
<dbReference type="PANTHER" id="PTHR11709">
    <property type="entry name" value="MULTI-COPPER OXIDASE"/>
    <property type="match status" value="1"/>
</dbReference>
<dbReference type="InterPro" id="IPR045087">
    <property type="entry name" value="Cu-oxidase_fam"/>
</dbReference>
<evidence type="ECO:0000256" key="3">
    <source>
        <dbReference type="ARBA" id="ARBA00023002"/>
    </source>
</evidence>
<organism evidence="9 10">
    <name type="scientific">Aspergillus avenaceus</name>
    <dbReference type="NCBI Taxonomy" id="36643"/>
    <lineage>
        <taxon>Eukaryota</taxon>
        <taxon>Fungi</taxon>
        <taxon>Dikarya</taxon>
        <taxon>Ascomycota</taxon>
        <taxon>Pezizomycotina</taxon>
        <taxon>Eurotiomycetes</taxon>
        <taxon>Eurotiomycetidae</taxon>
        <taxon>Eurotiales</taxon>
        <taxon>Aspergillaceae</taxon>
        <taxon>Aspergillus</taxon>
        <taxon>Aspergillus subgen. Circumdati</taxon>
    </lineage>
</organism>
<dbReference type="InterPro" id="IPR033138">
    <property type="entry name" value="Cu_oxidase_CS"/>
</dbReference>
<dbReference type="PROSITE" id="PS00079">
    <property type="entry name" value="MULTICOPPER_OXIDASE1"/>
    <property type="match status" value="1"/>
</dbReference>
<dbReference type="OrthoDB" id="2121828at2759"/>
<feature type="domain" description="Plastocyanin-like" evidence="8">
    <location>
        <begin position="76"/>
        <end position="186"/>
    </location>
</feature>
<proteinExistence type="inferred from homology"/>
<accession>A0A5N6TL46</accession>